<sequence length="311" mass="32920">MRIVVSEFMDEAALRGFDPAWEVVYDPSLVEDRDRCLATVAGADAIIVRNRTRVDASLLNAAPELRAVGRLGVGLDNIDMEACAARGVAVFPATGANALSVAEYVIATSLVLVRGAYLSTEAVRAGEWPRTHLVGGEVSGRNMGLLGYGGIARMVAERARALGMEIAAFDPHLPADDPCWSGVQRCEDAEALFETADVLSLHVPLTPETRRLVDRDAIARLPKGAVVINTARGGIVDEMALAEALRDGRLGGAALDVFETEPLDAAAGAVFEGLRNVILTPHVAGVTGEGNIRVSRMTVENVRKALEEGNG</sequence>
<dbReference type="PROSITE" id="PS00670">
    <property type="entry name" value="D_2_HYDROXYACID_DH_2"/>
    <property type="match status" value="1"/>
</dbReference>
<evidence type="ECO:0000313" key="8">
    <source>
        <dbReference type="Proteomes" id="UP000248916"/>
    </source>
</evidence>
<dbReference type="RefSeq" id="WP_111536791.1">
    <property type="nucleotide sequence ID" value="NZ_QKZL01000005.1"/>
</dbReference>
<dbReference type="Pfam" id="PF02826">
    <property type="entry name" value="2-Hacid_dh_C"/>
    <property type="match status" value="1"/>
</dbReference>
<feature type="domain" description="D-isomer specific 2-hydroxyacid dehydrogenase catalytic" evidence="5">
    <location>
        <begin position="22"/>
        <end position="308"/>
    </location>
</feature>
<dbReference type="AlphaFoldDB" id="A0A2W7N9T7"/>
<protein>
    <submittedName>
        <fullName evidence="7">(S)-sulfolactate dehydrogenase</fullName>
    </submittedName>
</protein>
<evidence type="ECO:0000259" key="6">
    <source>
        <dbReference type="Pfam" id="PF02826"/>
    </source>
</evidence>
<keyword evidence="8" id="KW-1185">Reference proteome</keyword>
<dbReference type="InterPro" id="IPR036291">
    <property type="entry name" value="NAD(P)-bd_dom_sf"/>
</dbReference>
<dbReference type="Pfam" id="PF00389">
    <property type="entry name" value="2-Hacid_dh"/>
    <property type="match status" value="1"/>
</dbReference>
<keyword evidence="3" id="KW-0520">NAD</keyword>
<dbReference type="Gene3D" id="3.40.50.720">
    <property type="entry name" value="NAD(P)-binding Rossmann-like Domain"/>
    <property type="match status" value="2"/>
</dbReference>
<dbReference type="PROSITE" id="PS00671">
    <property type="entry name" value="D_2_HYDROXYACID_DH_3"/>
    <property type="match status" value="1"/>
</dbReference>
<gene>
    <name evidence="7" type="ORF">LX81_01631</name>
</gene>
<dbReference type="InterPro" id="IPR006139">
    <property type="entry name" value="D-isomer_2_OHA_DH_cat_dom"/>
</dbReference>
<dbReference type="Proteomes" id="UP000248916">
    <property type="component" value="Unassembled WGS sequence"/>
</dbReference>
<name>A0A2W7N9T7_9RHOB</name>
<comment type="similarity">
    <text evidence="1 4">Belongs to the D-isomer specific 2-hydroxyacid dehydrogenase family.</text>
</comment>
<dbReference type="SUPFAM" id="SSF51735">
    <property type="entry name" value="NAD(P)-binding Rossmann-fold domains"/>
    <property type="match status" value="1"/>
</dbReference>
<evidence type="ECO:0000256" key="1">
    <source>
        <dbReference type="ARBA" id="ARBA00005854"/>
    </source>
</evidence>
<proteinExistence type="inferred from homology"/>
<reference evidence="7 8" key="1">
    <citation type="submission" date="2018-06" db="EMBL/GenBank/DDBJ databases">
        <title>Genomic Encyclopedia of Archaeal and Bacterial Type Strains, Phase II (KMG-II): from individual species to whole genera.</title>
        <authorList>
            <person name="Goeker M."/>
        </authorList>
    </citation>
    <scope>NUCLEOTIDE SEQUENCE [LARGE SCALE GENOMIC DNA]</scope>
    <source>
        <strain evidence="7 8">DSM 22009</strain>
    </source>
</reference>
<dbReference type="OrthoDB" id="9793626at2"/>
<accession>A0A2W7N9T7</accession>
<evidence type="ECO:0000256" key="3">
    <source>
        <dbReference type="ARBA" id="ARBA00023027"/>
    </source>
</evidence>
<dbReference type="PANTHER" id="PTHR42789">
    <property type="entry name" value="D-ISOMER SPECIFIC 2-HYDROXYACID DEHYDROGENASE FAMILY PROTEIN (AFU_ORTHOLOGUE AFUA_6G10090)"/>
    <property type="match status" value="1"/>
</dbReference>
<organism evidence="7 8">
    <name type="scientific">Palleronia aestuarii</name>
    <dbReference type="NCBI Taxonomy" id="568105"/>
    <lineage>
        <taxon>Bacteria</taxon>
        <taxon>Pseudomonadati</taxon>
        <taxon>Pseudomonadota</taxon>
        <taxon>Alphaproteobacteria</taxon>
        <taxon>Rhodobacterales</taxon>
        <taxon>Roseobacteraceae</taxon>
        <taxon>Palleronia</taxon>
    </lineage>
</organism>
<evidence type="ECO:0000256" key="4">
    <source>
        <dbReference type="RuleBase" id="RU003719"/>
    </source>
</evidence>
<dbReference type="GO" id="GO:0016616">
    <property type="term" value="F:oxidoreductase activity, acting on the CH-OH group of donors, NAD or NADP as acceptor"/>
    <property type="evidence" value="ECO:0007669"/>
    <property type="project" value="InterPro"/>
</dbReference>
<dbReference type="CDD" id="cd12173">
    <property type="entry name" value="PGDH_4"/>
    <property type="match status" value="1"/>
</dbReference>
<evidence type="ECO:0000259" key="5">
    <source>
        <dbReference type="Pfam" id="PF00389"/>
    </source>
</evidence>
<evidence type="ECO:0000256" key="2">
    <source>
        <dbReference type="ARBA" id="ARBA00023002"/>
    </source>
</evidence>
<comment type="caution">
    <text evidence="7">The sequence shown here is derived from an EMBL/GenBank/DDBJ whole genome shotgun (WGS) entry which is preliminary data.</text>
</comment>
<feature type="domain" description="D-isomer specific 2-hydroxyacid dehydrogenase NAD-binding" evidence="6">
    <location>
        <begin position="108"/>
        <end position="284"/>
    </location>
</feature>
<keyword evidence="2 4" id="KW-0560">Oxidoreductase</keyword>
<dbReference type="InterPro" id="IPR050857">
    <property type="entry name" value="D-2-hydroxyacid_DH"/>
</dbReference>
<dbReference type="InterPro" id="IPR029753">
    <property type="entry name" value="D-isomer_DH_CS"/>
</dbReference>
<evidence type="ECO:0000313" key="7">
    <source>
        <dbReference type="EMBL" id="PZX17001.1"/>
    </source>
</evidence>
<dbReference type="PANTHER" id="PTHR42789:SF1">
    <property type="entry name" value="D-ISOMER SPECIFIC 2-HYDROXYACID DEHYDROGENASE FAMILY PROTEIN (AFU_ORTHOLOGUE AFUA_6G10090)"/>
    <property type="match status" value="1"/>
</dbReference>
<dbReference type="GO" id="GO:0051287">
    <property type="term" value="F:NAD binding"/>
    <property type="evidence" value="ECO:0007669"/>
    <property type="project" value="InterPro"/>
</dbReference>
<dbReference type="InterPro" id="IPR006140">
    <property type="entry name" value="D-isomer_DH_NAD-bd"/>
</dbReference>
<dbReference type="EMBL" id="QKZL01000005">
    <property type="protein sequence ID" value="PZX17001.1"/>
    <property type="molecule type" value="Genomic_DNA"/>
</dbReference>
<dbReference type="SUPFAM" id="SSF52283">
    <property type="entry name" value="Formate/glycerate dehydrogenase catalytic domain-like"/>
    <property type="match status" value="1"/>
</dbReference>